<dbReference type="InterPro" id="IPR006059">
    <property type="entry name" value="SBP"/>
</dbReference>
<keyword evidence="7" id="KW-1185">Reference proteome</keyword>
<organism evidence="6 7">
    <name type="scientific">Anaeromyces robustus</name>
    <dbReference type="NCBI Taxonomy" id="1754192"/>
    <lineage>
        <taxon>Eukaryota</taxon>
        <taxon>Fungi</taxon>
        <taxon>Fungi incertae sedis</taxon>
        <taxon>Chytridiomycota</taxon>
        <taxon>Chytridiomycota incertae sedis</taxon>
        <taxon>Neocallimastigomycetes</taxon>
        <taxon>Neocallimastigales</taxon>
        <taxon>Neocallimastigaceae</taxon>
        <taxon>Anaeromyces</taxon>
    </lineage>
</organism>
<reference evidence="6 7" key="2">
    <citation type="submission" date="2016-08" db="EMBL/GenBank/DDBJ databases">
        <title>Pervasive Adenine N6-methylation of Active Genes in Fungi.</title>
        <authorList>
            <consortium name="DOE Joint Genome Institute"/>
            <person name="Mondo S.J."/>
            <person name="Dannebaum R.O."/>
            <person name="Kuo R.C."/>
            <person name="Labutti K."/>
            <person name="Haridas S."/>
            <person name="Kuo A."/>
            <person name="Salamov A."/>
            <person name="Ahrendt S.R."/>
            <person name="Lipzen A."/>
            <person name="Sullivan W."/>
            <person name="Andreopoulos W.B."/>
            <person name="Clum A."/>
            <person name="Lindquist E."/>
            <person name="Daum C."/>
            <person name="Ramamoorthy G.K."/>
            <person name="Gryganskyi A."/>
            <person name="Culley D."/>
            <person name="Magnuson J.K."/>
            <person name="James T.Y."/>
            <person name="O'Malley M.A."/>
            <person name="Stajich J.E."/>
            <person name="Spatafora J.W."/>
            <person name="Visel A."/>
            <person name="Grigoriev I.V."/>
        </authorList>
    </citation>
    <scope>NUCLEOTIDE SEQUENCE [LARGE SCALE GENOMIC DNA]</scope>
    <source>
        <strain evidence="6 7">S4</strain>
    </source>
</reference>
<evidence type="ECO:0000256" key="2">
    <source>
        <dbReference type="ARBA" id="ARBA00022448"/>
    </source>
</evidence>
<dbReference type="OrthoDB" id="2157358at2759"/>
<feature type="chain" id="PRO_5012779121" evidence="5">
    <location>
        <begin position="22"/>
        <end position="438"/>
    </location>
</feature>
<dbReference type="PANTHER" id="PTHR43649:SF12">
    <property type="entry name" value="DIACETYLCHITOBIOSE BINDING PROTEIN DASA"/>
    <property type="match status" value="1"/>
</dbReference>
<feature type="signal peptide" evidence="5">
    <location>
        <begin position="1"/>
        <end position="21"/>
    </location>
</feature>
<evidence type="ECO:0000256" key="4">
    <source>
        <dbReference type="SAM" id="Phobius"/>
    </source>
</evidence>
<evidence type="ECO:0000256" key="1">
    <source>
        <dbReference type="ARBA" id="ARBA00008520"/>
    </source>
</evidence>
<evidence type="ECO:0000313" key="7">
    <source>
        <dbReference type="Proteomes" id="UP000193944"/>
    </source>
</evidence>
<protein>
    <submittedName>
        <fullName evidence="6">Periplasmic binding protein-like II</fullName>
    </submittedName>
</protein>
<dbReference type="AlphaFoldDB" id="A0A1Y1VSI2"/>
<dbReference type="Proteomes" id="UP000193944">
    <property type="component" value="Unassembled WGS sequence"/>
</dbReference>
<dbReference type="EMBL" id="MCFG01000542">
    <property type="protein sequence ID" value="ORX64251.1"/>
    <property type="molecule type" value="Genomic_DNA"/>
</dbReference>
<comment type="caution">
    <text evidence="6">The sequence shown here is derived from an EMBL/GenBank/DDBJ whole genome shotgun (WGS) entry which is preliminary data.</text>
</comment>
<evidence type="ECO:0000256" key="5">
    <source>
        <dbReference type="SAM" id="SignalP"/>
    </source>
</evidence>
<accession>A0A1Y1VSI2</accession>
<keyword evidence="4" id="KW-0472">Membrane</keyword>
<reference evidence="6 7" key="1">
    <citation type="submission" date="2016-08" db="EMBL/GenBank/DDBJ databases">
        <title>A Parts List for Fungal Cellulosomes Revealed by Comparative Genomics.</title>
        <authorList>
            <consortium name="DOE Joint Genome Institute"/>
            <person name="Haitjema C.H."/>
            <person name="Gilmore S.P."/>
            <person name="Henske J.K."/>
            <person name="Solomon K.V."/>
            <person name="De Groot R."/>
            <person name="Kuo A."/>
            <person name="Mondo S.J."/>
            <person name="Salamov A.A."/>
            <person name="Labutti K."/>
            <person name="Zhao Z."/>
            <person name="Chiniquy J."/>
            <person name="Barry K."/>
            <person name="Brewer H.M."/>
            <person name="Purvine S.O."/>
            <person name="Wright A.T."/>
            <person name="Boxma B."/>
            <person name="Van Alen T."/>
            <person name="Hackstein J.H."/>
            <person name="Baker S.E."/>
            <person name="Grigoriev I.V."/>
            <person name="O'Malley M.A."/>
        </authorList>
    </citation>
    <scope>NUCLEOTIDE SEQUENCE [LARGE SCALE GENOMIC DNA]</scope>
    <source>
        <strain evidence="6 7">S4</strain>
    </source>
</reference>
<dbReference type="PROSITE" id="PS01037">
    <property type="entry name" value="SBP_BACTERIAL_1"/>
    <property type="match status" value="1"/>
</dbReference>
<keyword evidence="4" id="KW-1133">Transmembrane helix</keyword>
<proteinExistence type="inferred from homology"/>
<dbReference type="InterPro" id="IPR006061">
    <property type="entry name" value="SBP_1_CS"/>
</dbReference>
<keyword evidence="2" id="KW-0813">Transport</keyword>
<evidence type="ECO:0000313" key="6">
    <source>
        <dbReference type="EMBL" id="ORX64251.1"/>
    </source>
</evidence>
<dbReference type="InterPro" id="IPR050490">
    <property type="entry name" value="Bact_solute-bd_prot1"/>
</dbReference>
<dbReference type="SUPFAM" id="SSF53850">
    <property type="entry name" value="Periplasmic binding protein-like II"/>
    <property type="match status" value="1"/>
</dbReference>
<keyword evidence="3 5" id="KW-0732">Signal</keyword>
<comment type="similarity">
    <text evidence="1">Belongs to the bacterial solute-binding protein 1 family.</text>
</comment>
<dbReference type="PANTHER" id="PTHR43649">
    <property type="entry name" value="ARABINOSE-BINDING PROTEIN-RELATED"/>
    <property type="match status" value="1"/>
</dbReference>
<dbReference type="GO" id="GO:0055085">
    <property type="term" value="P:transmembrane transport"/>
    <property type="evidence" value="ECO:0007669"/>
    <property type="project" value="InterPro"/>
</dbReference>
<feature type="transmembrane region" description="Helical" evidence="4">
    <location>
        <begin position="419"/>
        <end position="436"/>
    </location>
</feature>
<name>A0A1Y1VSI2_9FUNG</name>
<gene>
    <name evidence="6" type="ORF">BCR32DRAFT_330659</name>
</gene>
<evidence type="ECO:0000256" key="3">
    <source>
        <dbReference type="ARBA" id="ARBA00022729"/>
    </source>
</evidence>
<dbReference type="Pfam" id="PF13416">
    <property type="entry name" value="SBP_bac_8"/>
    <property type="match status" value="1"/>
</dbReference>
<keyword evidence="4" id="KW-0812">Transmembrane</keyword>
<dbReference type="Gene3D" id="3.40.190.10">
    <property type="entry name" value="Periplasmic binding protein-like II"/>
    <property type="match status" value="1"/>
</dbReference>
<sequence>MTIKGLLVFIFLFSLLDIGKTETIELVALTNIVNGGAEAYGSLVKEFNSYAEEKNLGIHVTTNLLTYENSTLEVTDYENSIESMLKKKSEKYDIIFYDRIFNYKFGPYLVDLKEYLPESHFKWYEPGIASETCVYDKKWVGLPMNIDLLVLYYNEELLRNYNKSVPKTWDELIETSKFIMEQEKTTNNSEIISYNPLLDDSEMGSCVLYEFIYTFREKVDSPYPGFDSKEATEALETLKKIKNEIASDDIFKNAVKYAYNNFFNKDDNNFLFINHWYMDSIKYKYTFSPGKNEGVSGTLTGGYNVGINSFISDEKKKASAKFVEYVTSKDTQKSLVMNDGIYSAIPELYEDKDVCNVFDCETFKNIQLVNRPAQVQDYSSISNGFRKTIFDYLYNGKEVSDTLEKVSEIMTSSYIKKSYYGLFIYFIIYFTFYIFFNL</sequence>